<evidence type="ECO:0000256" key="1">
    <source>
        <dbReference type="SAM" id="Phobius"/>
    </source>
</evidence>
<sequence length="216" mass="24010">MADEEGASAAARQLIAAFGDDRDAYNNYMNHLIDGYREERKDASRAILFIFLAIFLFEVLSSKGVKEAEVFAIKLSDFGLVRAAIPVVISASLLKLISTINELDLKRRLVVALAYERFGGSRTIDFYDVLMPEPGLVTILRSAGFQKRRKLGIVFGYGEVVSAVFIPVAFIVYAYWRLFDAGTPVPIVLLSIALSLALMSAFFVSFFDFDKDILPD</sequence>
<proteinExistence type="predicted"/>
<feature type="transmembrane region" description="Helical" evidence="1">
    <location>
        <begin position="43"/>
        <end position="60"/>
    </location>
</feature>
<evidence type="ECO:0000313" key="2">
    <source>
        <dbReference type="EMBL" id="MBG0563180.1"/>
    </source>
</evidence>
<organism evidence="2 3">
    <name type="scientific">Actinoplanes aureus</name>
    <dbReference type="NCBI Taxonomy" id="2792083"/>
    <lineage>
        <taxon>Bacteria</taxon>
        <taxon>Bacillati</taxon>
        <taxon>Actinomycetota</taxon>
        <taxon>Actinomycetes</taxon>
        <taxon>Micromonosporales</taxon>
        <taxon>Micromonosporaceae</taxon>
        <taxon>Actinoplanes</taxon>
    </lineage>
</organism>
<feature type="transmembrane region" description="Helical" evidence="1">
    <location>
        <begin position="151"/>
        <end position="175"/>
    </location>
</feature>
<keyword evidence="1" id="KW-0812">Transmembrane</keyword>
<evidence type="ECO:0000313" key="3">
    <source>
        <dbReference type="Proteomes" id="UP000598146"/>
    </source>
</evidence>
<dbReference type="RefSeq" id="WP_196414977.1">
    <property type="nucleotide sequence ID" value="NZ_JADQTO010000007.1"/>
</dbReference>
<dbReference type="AlphaFoldDB" id="A0A931C4C1"/>
<protein>
    <submittedName>
        <fullName evidence="2">Uncharacterized protein</fullName>
    </submittedName>
</protein>
<gene>
    <name evidence="2" type="ORF">I4J89_17165</name>
</gene>
<feature type="transmembrane region" description="Helical" evidence="1">
    <location>
        <begin position="80"/>
        <end position="98"/>
    </location>
</feature>
<name>A0A931C4C1_9ACTN</name>
<feature type="transmembrane region" description="Helical" evidence="1">
    <location>
        <begin position="187"/>
        <end position="207"/>
    </location>
</feature>
<dbReference type="EMBL" id="JADQTO010000007">
    <property type="protein sequence ID" value="MBG0563180.1"/>
    <property type="molecule type" value="Genomic_DNA"/>
</dbReference>
<keyword evidence="3" id="KW-1185">Reference proteome</keyword>
<keyword evidence="1" id="KW-1133">Transmembrane helix</keyword>
<reference evidence="2" key="1">
    <citation type="submission" date="2020-11" db="EMBL/GenBank/DDBJ databases">
        <title>Isolation and identification of active actinomycetes.</title>
        <authorList>
            <person name="Sun X."/>
        </authorList>
    </citation>
    <scope>NUCLEOTIDE SEQUENCE</scope>
    <source>
        <strain evidence="2">NEAU-A11</strain>
    </source>
</reference>
<keyword evidence="1" id="KW-0472">Membrane</keyword>
<dbReference type="Proteomes" id="UP000598146">
    <property type="component" value="Unassembled WGS sequence"/>
</dbReference>
<comment type="caution">
    <text evidence="2">The sequence shown here is derived from an EMBL/GenBank/DDBJ whole genome shotgun (WGS) entry which is preliminary data.</text>
</comment>
<accession>A0A931C4C1</accession>